<dbReference type="Proteomes" id="UP001152888">
    <property type="component" value="Unassembled WGS sequence"/>
</dbReference>
<evidence type="ECO:0000313" key="5">
    <source>
        <dbReference type="EMBL" id="CAH2021160.1"/>
    </source>
</evidence>
<keyword evidence="2" id="KW-0479">Metal-binding</keyword>
<sequence length="174" mass="20214">DKNNKYITEDGINCTSLKNITKFNRNSTNTDTLESLLKEFFQYYSQFDFSTKAVCLNEALPITKPEFSPLYIVNPLERSLNVSKNVSAEEVDRFKMEARNALWALEAEEQSVGNWGLSAIFSRVFSCYHHNFWDRGKQPLPSDVPTTGFLFLFFLTWDISRLRLAITERRPPPR</sequence>
<dbReference type="GO" id="GO:1990817">
    <property type="term" value="F:poly(A) RNA polymerase activity"/>
    <property type="evidence" value="ECO:0007669"/>
    <property type="project" value="TreeGrafter"/>
</dbReference>
<dbReference type="Gene3D" id="1.10.1410.10">
    <property type="match status" value="1"/>
</dbReference>
<dbReference type="EMBL" id="CAKOFQ010011888">
    <property type="protein sequence ID" value="CAH2021160.1"/>
    <property type="molecule type" value="Genomic_DNA"/>
</dbReference>
<gene>
    <name evidence="5" type="ORF">ACAOBT_LOCUS38350</name>
</gene>
<dbReference type="GO" id="GO:0046872">
    <property type="term" value="F:metal ion binding"/>
    <property type="evidence" value="ECO:0007669"/>
    <property type="project" value="UniProtKB-KW"/>
</dbReference>
<feature type="non-terminal residue" evidence="5">
    <location>
        <position position="1"/>
    </location>
</feature>
<comment type="caution">
    <text evidence="5">The sequence shown here is derived from an EMBL/GenBank/DDBJ whole genome shotgun (WGS) entry which is preliminary data.</text>
</comment>
<keyword evidence="1" id="KW-0808">Transferase</keyword>
<dbReference type="PANTHER" id="PTHR12271">
    <property type="entry name" value="POLY A POLYMERASE CID PAP -RELATED"/>
    <property type="match status" value="1"/>
</dbReference>
<dbReference type="AlphaFoldDB" id="A0A9P0QJ34"/>
<proteinExistence type="predicted"/>
<dbReference type="PANTHER" id="PTHR12271:SF133">
    <property type="entry name" value="POLY(A) RNA POLYMERASE, MITOCHONDRIAL"/>
    <property type="match status" value="1"/>
</dbReference>
<evidence type="ECO:0000256" key="3">
    <source>
        <dbReference type="ARBA" id="ARBA00022842"/>
    </source>
</evidence>
<keyword evidence="3" id="KW-0460">Magnesium</keyword>
<dbReference type="Pfam" id="PF03828">
    <property type="entry name" value="PAP_assoc"/>
    <property type="match status" value="1"/>
</dbReference>
<organism evidence="5 6">
    <name type="scientific">Acanthoscelides obtectus</name>
    <name type="common">Bean weevil</name>
    <name type="synonym">Bruchus obtectus</name>
    <dbReference type="NCBI Taxonomy" id="200917"/>
    <lineage>
        <taxon>Eukaryota</taxon>
        <taxon>Metazoa</taxon>
        <taxon>Ecdysozoa</taxon>
        <taxon>Arthropoda</taxon>
        <taxon>Hexapoda</taxon>
        <taxon>Insecta</taxon>
        <taxon>Pterygota</taxon>
        <taxon>Neoptera</taxon>
        <taxon>Endopterygota</taxon>
        <taxon>Coleoptera</taxon>
        <taxon>Polyphaga</taxon>
        <taxon>Cucujiformia</taxon>
        <taxon>Chrysomeloidea</taxon>
        <taxon>Chrysomelidae</taxon>
        <taxon>Bruchinae</taxon>
        <taxon>Bruchini</taxon>
        <taxon>Acanthoscelides</taxon>
    </lineage>
</organism>
<dbReference type="OrthoDB" id="434989at2759"/>
<evidence type="ECO:0000259" key="4">
    <source>
        <dbReference type="Pfam" id="PF03828"/>
    </source>
</evidence>
<dbReference type="InterPro" id="IPR002058">
    <property type="entry name" value="PAP_assoc"/>
</dbReference>
<name>A0A9P0QJ34_ACAOB</name>
<evidence type="ECO:0000256" key="2">
    <source>
        <dbReference type="ARBA" id="ARBA00022723"/>
    </source>
</evidence>
<dbReference type="SUPFAM" id="SSF81631">
    <property type="entry name" value="PAP/OAS1 substrate-binding domain"/>
    <property type="match status" value="1"/>
</dbReference>
<dbReference type="GO" id="GO:0031123">
    <property type="term" value="P:RNA 3'-end processing"/>
    <property type="evidence" value="ECO:0007669"/>
    <property type="project" value="TreeGrafter"/>
</dbReference>
<feature type="domain" description="PAP-associated" evidence="4">
    <location>
        <begin position="34"/>
        <end position="68"/>
    </location>
</feature>
<reference evidence="5" key="1">
    <citation type="submission" date="2022-03" db="EMBL/GenBank/DDBJ databases">
        <authorList>
            <person name="Sayadi A."/>
        </authorList>
    </citation>
    <scope>NUCLEOTIDE SEQUENCE</scope>
</reference>
<evidence type="ECO:0000313" key="6">
    <source>
        <dbReference type="Proteomes" id="UP001152888"/>
    </source>
</evidence>
<accession>A0A9P0QJ34</accession>
<protein>
    <recommendedName>
        <fullName evidence="4">PAP-associated domain-containing protein</fullName>
    </recommendedName>
</protein>
<evidence type="ECO:0000256" key="1">
    <source>
        <dbReference type="ARBA" id="ARBA00022679"/>
    </source>
</evidence>
<keyword evidence="6" id="KW-1185">Reference proteome</keyword>